<dbReference type="GO" id="GO:0052621">
    <property type="term" value="F:diguanylate cyclase activity"/>
    <property type="evidence" value="ECO:0007669"/>
    <property type="project" value="UniProtKB-EC"/>
</dbReference>
<evidence type="ECO:0000313" key="6">
    <source>
        <dbReference type="EMBL" id="GLI33812.1"/>
    </source>
</evidence>
<dbReference type="RefSeq" id="WP_281793021.1">
    <property type="nucleotide sequence ID" value="NZ_BSDR01000001.1"/>
</dbReference>
<dbReference type="Proteomes" id="UP001144372">
    <property type="component" value="Unassembled WGS sequence"/>
</dbReference>
<dbReference type="PROSITE" id="PS50887">
    <property type="entry name" value="GGDEF"/>
    <property type="match status" value="1"/>
</dbReference>
<evidence type="ECO:0000259" key="5">
    <source>
        <dbReference type="PROSITE" id="PS50887"/>
    </source>
</evidence>
<dbReference type="Pfam" id="PF00990">
    <property type="entry name" value="GGDEF"/>
    <property type="match status" value="1"/>
</dbReference>
<evidence type="ECO:0000256" key="3">
    <source>
        <dbReference type="PROSITE-ProRule" id="PRU00169"/>
    </source>
</evidence>
<evidence type="ECO:0000256" key="1">
    <source>
        <dbReference type="ARBA" id="ARBA00012528"/>
    </source>
</evidence>
<dbReference type="Gene3D" id="3.30.70.270">
    <property type="match status" value="1"/>
</dbReference>
<keyword evidence="3" id="KW-0597">Phosphoprotein</keyword>
<dbReference type="InterPro" id="IPR043128">
    <property type="entry name" value="Rev_trsase/Diguanyl_cyclase"/>
</dbReference>
<gene>
    <name evidence="6" type="ORF">DAMNIGENAA_12450</name>
</gene>
<name>A0A9W6FRR5_9BACT</name>
<dbReference type="EC" id="2.7.7.65" evidence="1"/>
<organism evidence="6 7">
    <name type="scientific">Desulforhabdus amnigena</name>
    <dbReference type="NCBI Taxonomy" id="40218"/>
    <lineage>
        <taxon>Bacteria</taxon>
        <taxon>Pseudomonadati</taxon>
        <taxon>Thermodesulfobacteriota</taxon>
        <taxon>Syntrophobacteria</taxon>
        <taxon>Syntrophobacterales</taxon>
        <taxon>Syntrophobacteraceae</taxon>
        <taxon>Desulforhabdus</taxon>
    </lineage>
</organism>
<evidence type="ECO:0000313" key="7">
    <source>
        <dbReference type="Proteomes" id="UP001144372"/>
    </source>
</evidence>
<dbReference type="CDD" id="cd17546">
    <property type="entry name" value="REC_hyHK_CKI1_RcsC-like"/>
    <property type="match status" value="1"/>
</dbReference>
<dbReference type="InterPro" id="IPR001789">
    <property type="entry name" value="Sig_transdc_resp-reg_receiver"/>
</dbReference>
<dbReference type="PANTHER" id="PTHR45138">
    <property type="entry name" value="REGULATORY COMPONENTS OF SENSORY TRANSDUCTION SYSTEM"/>
    <property type="match status" value="1"/>
</dbReference>
<dbReference type="SUPFAM" id="SSF52172">
    <property type="entry name" value="CheY-like"/>
    <property type="match status" value="1"/>
</dbReference>
<feature type="modified residue" description="4-aspartylphosphate" evidence="3">
    <location>
        <position position="63"/>
    </location>
</feature>
<dbReference type="SUPFAM" id="SSF55073">
    <property type="entry name" value="Nucleotide cyclase"/>
    <property type="match status" value="1"/>
</dbReference>
<dbReference type="InterPro" id="IPR011006">
    <property type="entry name" value="CheY-like_superfamily"/>
</dbReference>
<reference evidence="6" key="1">
    <citation type="submission" date="2022-12" db="EMBL/GenBank/DDBJ databases">
        <title>Reference genome sequencing for broad-spectrum identification of bacterial and archaeal isolates by mass spectrometry.</title>
        <authorList>
            <person name="Sekiguchi Y."/>
            <person name="Tourlousse D.M."/>
        </authorList>
    </citation>
    <scope>NUCLEOTIDE SEQUENCE</scope>
    <source>
        <strain evidence="6">ASRB1</strain>
    </source>
</reference>
<dbReference type="FunFam" id="3.30.70.270:FF:000001">
    <property type="entry name" value="Diguanylate cyclase domain protein"/>
    <property type="match status" value="1"/>
</dbReference>
<dbReference type="SMART" id="SM00448">
    <property type="entry name" value="REC"/>
    <property type="match status" value="1"/>
</dbReference>
<dbReference type="Gene3D" id="3.40.50.2300">
    <property type="match status" value="1"/>
</dbReference>
<evidence type="ECO:0000256" key="2">
    <source>
        <dbReference type="ARBA" id="ARBA00034247"/>
    </source>
</evidence>
<feature type="domain" description="Response regulatory" evidence="4">
    <location>
        <begin position="14"/>
        <end position="128"/>
    </location>
</feature>
<dbReference type="GO" id="GO:1902201">
    <property type="term" value="P:negative regulation of bacterial-type flagellum-dependent cell motility"/>
    <property type="evidence" value="ECO:0007669"/>
    <property type="project" value="TreeGrafter"/>
</dbReference>
<evidence type="ECO:0000259" key="4">
    <source>
        <dbReference type="PROSITE" id="PS50110"/>
    </source>
</evidence>
<dbReference type="InterPro" id="IPR050469">
    <property type="entry name" value="Diguanylate_Cyclase"/>
</dbReference>
<dbReference type="InterPro" id="IPR029787">
    <property type="entry name" value="Nucleotide_cyclase"/>
</dbReference>
<keyword evidence="7" id="KW-1185">Reference proteome</keyword>
<dbReference type="PANTHER" id="PTHR45138:SF9">
    <property type="entry name" value="DIGUANYLATE CYCLASE DGCM-RELATED"/>
    <property type="match status" value="1"/>
</dbReference>
<dbReference type="EMBL" id="BSDR01000001">
    <property type="protein sequence ID" value="GLI33812.1"/>
    <property type="molecule type" value="Genomic_DNA"/>
</dbReference>
<feature type="domain" description="GGDEF" evidence="5">
    <location>
        <begin position="171"/>
        <end position="304"/>
    </location>
</feature>
<dbReference type="SMART" id="SM00267">
    <property type="entry name" value="GGDEF"/>
    <property type="match status" value="1"/>
</dbReference>
<dbReference type="InterPro" id="IPR000160">
    <property type="entry name" value="GGDEF_dom"/>
</dbReference>
<dbReference type="CDD" id="cd01949">
    <property type="entry name" value="GGDEF"/>
    <property type="match status" value="1"/>
</dbReference>
<dbReference type="Pfam" id="PF00072">
    <property type="entry name" value="Response_reg"/>
    <property type="match status" value="1"/>
</dbReference>
<dbReference type="GO" id="GO:0043709">
    <property type="term" value="P:cell adhesion involved in single-species biofilm formation"/>
    <property type="evidence" value="ECO:0007669"/>
    <property type="project" value="TreeGrafter"/>
</dbReference>
<dbReference type="AlphaFoldDB" id="A0A9W6FRR5"/>
<proteinExistence type="predicted"/>
<accession>A0A9W6FRR5</accession>
<comment type="caution">
    <text evidence="6">The sequence shown here is derived from an EMBL/GenBank/DDBJ whole genome shotgun (WGS) entry which is preliminary data.</text>
</comment>
<dbReference type="GO" id="GO:0000160">
    <property type="term" value="P:phosphorelay signal transduction system"/>
    <property type="evidence" value="ECO:0007669"/>
    <property type="project" value="InterPro"/>
</dbReference>
<protein>
    <recommendedName>
        <fullName evidence="1">diguanylate cyclase</fullName>
        <ecNumber evidence="1">2.7.7.65</ecNumber>
    </recommendedName>
</protein>
<dbReference type="GO" id="GO:0005886">
    <property type="term" value="C:plasma membrane"/>
    <property type="evidence" value="ECO:0007669"/>
    <property type="project" value="TreeGrafter"/>
</dbReference>
<dbReference type="PROSITE" id="PS50110">
    <property type="entry name" value="RESPONSE_REGULATORY"/>
    <property type="match status" value="1"/>
</dbReference>
<comment type="catalytic activity">
    <reaction evidence="2">
        <text>2 GTP = 3',3'-c-di-GMP + 2 diphosphate</text>
        <dbReference type="Rhea" id="RHEA:24898"/>
        <dbReference type="ChEBI" id="CHEBI:33019"/>
        <dbReference type="ChEBI" id="CHEBI:37565"/>
        <dbReference type="ChEBI" id="CHEBI:58805"/>
        <dbReference type="EC" id="2.7.7.65"/>
    </reaction>
</comment>
<sequence length="307" mass="34931">MLSKESRPDSSSQKVLLVDDEEQMCDVLGEALTHMGHQVVTAGDGREALEKIAQNAFDIVITDINMPRMDGIELIKRLAGDRKEIDIIAITGHAMRYSYTDVVSAGASDFIIKPFTLNELEAKLTRIIRERSLRKELEHLAIRDPLTGLYNRRFFQRIVRKEALRAIRYRHPLFLFFFDIDHFKMYNDMKGHQAGDQLLVQFAELLKSCIRKDLDVAFRYGGDEFTLLLPHLLPDSAMSVADRIRQNYNLLGLTPTFLSVGIAQFIEKTGAVDGDIADMIRRADRSLYHAKHDLGGDTAFFDGEKPE</sequence>
<dbReference type="NCBIfam" id="TIGR00254">
    <property type="entry name" value="GGDEF"/>
    <property type="match status" value="1"/>
</dbReference>